<reference evidence="1" key="1">
    <citation type="submission" date="2020-07" db="EMBL/GenBank/DDBJ databases">
        <title>Multicomponent nature underlies the extraordinary mechanical properties of spider dragline silk.</title>
        <authorList>
            <person name="Kono N."/>
            <person name="Nakamura H."/>
            <person name="Mori M."/>
            <person name="Yoshida Y."/>
            <person name="Ohtoshi R."/>
            <person name="Malay A.D."/>
            <person name="Moran D.A.P."/>
            <person name="Tomita M."/>
            <person name="Numata K."/>
            <person name="Arakawa K."/>
        </authorList>
    </citation>
    <scope>NUCLEOTIDE SEQUENCE</scope>
</reference>
<proteinExistence type="predicted"/>
<evidence type="ECO:0000313" key="1">
    <source>
        <dbReference type="EMBL" id="GFR02079.1"/>
    </source>
</evidence>
<organism evidence="1 2">
    <name type="scientific">Trichonephila clavata</name>
    <name type="common">Joro spider</name>
    <name type="synonym">Nephila clavata</name>
    <dbReference type="NCBI Taxonomy" id="2740835"/>
    <lineage>
        <taxon>Eukaryota</taxon>
        <taxon>Metazoa</taxon>
        <taxon>Ecdysozoa</taxon>
        <taxon>Arthropoda</taxon>
        <taxon>Chelicerata</taxon>
        <taxon>Arachnida</taxon>
        <taxon>Araneae</taxon>
        <taxon>Araneomorphae</taxon>
        <taxon>Entelegynae</taxon>
        <taxon>Araneoidea</taxon>
        <taxon>Nephilidae</taxon>
        <taxon>Trichonephila</taxon>
    </lineage>
</organism>
<accession>A0A8X6LCI7</accession>
<evidence type="ECO:0000313" key="2">
    <source>
        <dbReference type="Proteomes" id="UP000887116"/>
    </source>
</evidence>
<sequence>MANPTICQPSVCASIRCQTRFLLLDNAVPPHHFHLGQDIYAAVTYFVLPPCKFIYDNMEEMKTIGFTQLKKVSVCRLCSGNPLQIESS</sequence>
<dbReference type="AlphaFoldDB" id="A0A8X6LCI7"/>
<dbReference type="Proteomes" id="UP000887116">
    <property type="component" value="Unassembled WGS sequence"/>
</dbReference>
<name>A0A8X6LCI7_TRICU</name>
<comment type="caution">
    <text evidence="1">The sequence shown here is derived from an EMBL/GenBank/DDBJ whole genome shotgun (WGS) entry which is preliminary data.</text>
</comment>
<keyword evidence="2" id="KW-1185">Reference proteome</keyword>
<dbReference type="EMBL" id="BMAO01015493">
    <property type="protein sequence ID" value="GFR02079.1"/>
    <property type="molecule type" value="Genomic_DNA"/>
</dbReference>
<protein>
    <submittedName>
        <fullName evidence="1">Uncharacterized protein</fullName>
    </submittedName>
</protein>
<gene>
    <name evidence="1" type="ORF">TNCT_376581</name>
</gene>